<evidence type="ECO:0008006" key="2">
    <source>
        <dbReference type="Google" id="ProtNLM"/>
    </source>
</evidence>
<gene>
    <name evidence="1" type="ORF">ENO36_02385</name>
</gene>
<organism evidence="1">
    <name type="scientific">Fervidicoccus fontis</name>
    <dbReference type="NCBI Taxonomy" id="683846"/>
    <lineage>
        <taxon>Archaea</taxon>
        <taxon>Thermoproteota</taxon>
        <taxon>Thermoprotei</taxon>
        <taxon>Fervidicoccales</taxon>
        <taxon>Fervidicoccaceae</taxon>
        <taxon>Fervidicoccus</taxon>
    </lineage>
</organism>
<name>A0A7C2UJB1_9CREN</name>
<evidence type="ECO:0000313" key="1">
    <source>
        <dbReference type="EMBL" id="HEU97688.1"/>
    </source>
</evidence>
<dbReference type="SUPFAM" id="SSF46785">
    <property type="entry name" value="Winged helix' DNA-binding domain"/>
    <property type="match status" value="1"/>
</dbReference>
<comment type="caution">
    <text evidence="1">The sequence shown here is derived from an EMBL/GenBank/DDBJ whole genome shotgun (WGS) entry which is preliminary data.</text>
</comment>
<proteinExistence type="predicted"/>
<dbReference type="Gene3D" id="1.10.10.10">
    <property type="entry name" value="Winged helix-like DNA-binding domain superfamily/Winged helix DNA-binding domain"/>
    <property type="match status" value="1"/>
</dbReference>
<reference evidence="1" key="1">
    <citation type="journal article" date="2020" name="mSystems">
        <title>Genome- and Community-Level Interaction Insights into Carbon Utilization and Element Cycling Functions of Hydrothermarchaeota in Hydrothermal Sediment.</title>
        <authorList>
            <person name="Zhou Z."/>
            <person name="Liu Y."/>
            <person name="Xu W."/>
            <person name="Pan J."/>
            <person name="Luo Z.H."/>
            <person name="Li M."/>
        </authorList>
    </citation>
    <scope>NUCLEOTIDE SEQUENCE [LARGE SCALE GENOMIC DNA]</scope>
    <source>
        <strain evidence="1">SpSt-1259</strain>
    </source>
</reference>
<dbReference type="Proteomes" id="UP000885664">
    <property type="component" value="Unassembled WGS sequence"/>
</dbReference>
<dbReference type="InterPro" id="IPR036390">
    <property type="entry name" value="WH_DNA-bd_sf"/>
</dbReference>
<dbReference type="EMBL" id="DSFE01000050">
    <property type="protein sequence ID" value="HEU97688.1"/>
    <property type="molecule type" value="Genomic_DNA"/>
</dbReference>
<dbReference type="InterPro" id="IPR036388">
    <property type="entry name" value="WH-like_DNA-bd_sf"/>
</dbReference>
<protein>
    <recommendedName>
        <fullName evidence="2">Transcriptional regulator</fullName>
    </recommendedName>
</protein>
<sequence length="89" mass="9782">MSEGDGLVIARILRVLKEKEAANAGDIVNLTGLPRYYVLAAFQILYELGYIELIYSKGSHKVYRITEKGLSFLSGSDDTKIAEGEKAEA</sequence>
<accession>A0A7C2UJB1</accession>
<dbReference type="AlphaFoldDB" id="A0A7C2UJB1"/>